<organism evidence="2">
    <name type="scientific">bioreactor metagenome</name>
    <dbReference type="NCBI Taxonomy" id="1076179"/>
    <lineage>
        <taxon>unclassified sequences</taxon>
        <taxon>metagenomes</taxon>
        <taxon>ecological metagenomes</taxon>
    </lineage>
</organism>
<evidence type="ECO:0000256" key="1">
    <source>
        <dbReference type="SAM" id="Phobius"/>
    </source>
</evidence>
<keyword evidence="1" id="KW-1133">Transmembrane helix</keyword>
<keyword evidence="1" id="KW-0472">Membrane</keyword>
<protein>
    <submittedName>
        <fullName evidence="2">Uncharacterized protein</fullName>
    </submittedName>
</protein>
<evidence type="ECO:0000313" key="2">
    <source>
        <dbReference type="EMBL" id="MPN63962.1"/>
    </source>
</evidence>
<feature type="transmembrane region" description="Helical" evidence="1">
    <location>
        <begin position="93"/>
        <end position="116"/>
    </location>
</feature>
<comment type="caution">
    <text evidence="2">The sequence shown here is derived from an EMBL/GenBank/DDBJ whole genome shotgun (WGS) entry which is preliminary data.</text>
</comment>
<feature type="transmembrane region" description="Helical" evidence="1">
    <location>
        <begin position="17"/>
        <end position="40"/>
    </location>
</feature>
<feature type="transmembrane region" description="Helical" evidence="1">
    <location>
        <begin position="128"/>
        <end position="154"/>
    </location>
</feature>
<accession>A0A645JL27</accession>
<keyword evidence="1" id="KW-0812">Transmembrane</keyword>
<proteinExistence type="predicted"/>
<name>A0A645JL27_9ZZZZ</name>
<gene>
    <name evidence="2" type="ORF">SDC9_211731</name>
</gene>
<feature type="transmembrane region" description="Helical" evidence="1">
    <location>
        <begin position="52"/>
        <end position="72"/>
    </location>
</feature>
<dbReference type="AlphaFoldDB" id="A0A645JL27"/>
<dbReference type="EMBL" id="VSSQ01144181">
    <property type="protein sequence ID" value="MPN63962.1"/>
    <property type="molecule type" value="Genomic_DNA"/>
</dbReference>
<sequence length="156" mass="17456">MRTGAEPYPNRKKAREIFLLVCAALMVLYLAIRVTVYPAWQEAYYHMYTYGTLYAVYILVYSELLPMLLSWLCLGGLSMTKDIRIRKPLLRRLFLTAAISFSAVYLLALICIFVPVSPTGAGKILMSVSALAFSGVGWGRVMMFAAGVCFYLGANR</sequence>
<reference evidence="2" key="1">
    <citation type="submission" date="2019-08" db="EMBL/GenBank/DDBJ databases">
        <authorList>
            <person name="Kucharzyk K."/>
            <person name="Murdoch R.W."/>
            <person name="Higgins S."/>
            <person name="Loffler F."/>
        </authorList>
    </citation>
    <scope>NUCLEOTIDE SEQUENCE</scope>
</reference>